<dbReference type="InterPro" id="IPR014729">
    <property type="entry name" value="Rossmann-like_a/b/a_fold"/>
</dbReference>
<evidence type="ECO:0000256" key="6">
    <source>
        <dbReference type="ARBA" id="ARBA00022840"/>
    </source>
</evidence>
<keyword evidence="4 8" id="KW-0566">Pantothenate biosynthesis</keyword>
<feature type="binding site" evidence="8">
    <location>
        <begin position="149"/>
        <end position="152"/>
    </location>
    <ligand>
        <name>ATP</name>
        <dbReference type="ChEBI" id="CHEBI:30616"/>
    </ligand>
</feature>
<dbReference type="PANTHER" id="PTHR21299:SF1">
    <property type="entry name" value="PANTOATE--BETA-ALANINE LIGASE"/>
    <property type="match status" value="1"/>
</dbReference>
<evidence type="ECO:0000256" key="4">
    <source>
        <dbReference type="ARBA" id="ARBA00022655"/>
    </source>
</evidence>
<comment type="miscellaneous">
    <text evidence="8">The reaction proceeds by a bi uni uni bi ping pong mechanism.</text>
</comment>
<evidence type="ECO:0000256" key="7">
    <source>
        <dbReference type="ARBA" id="ARBA00048258"/>
    </source>
</evidence>
<feature type="binding site" evidence="8">
    <location>
        <position position="178"/>
    </location>
    <ligand>
        <name>ATP</name>
        <dbReference type="ChEBI" id="CHEBI:30616"/>
    </ligand>
</feature>
<comment type="caution">
    <text evidence="9">The sequence shown here is derived from an EMBL/GenBank/DDBJ whole genome shotgun (WGS) entry which is preliminary data.</text>
</comment>
<dbReference type="Gene3D" id="3.40.50.620">
    <property type="entry name" value="HUPs"/>
    <property type="match status" value="1"/>
</dbReference>
<comment type="function">
    <text evidence="8">Catalyzes the condensation of pantoate with beta-alanine in an ATP-dependent reaction via a pantoyl-adenylate intermediate.</text>
</comment>
<dbReference type="NCBIfam" id="TIGR00018">
    <property type="entry name" value="panC"/>
    <property type="match status" value="1"/>
</dbReference>
<dbReference type="GO" id="GO:0015940">
    <property type="term" value="P:pantothenate biosynthetic process"/>
    <property type="evidence" value="ECO:0007669"/>
    <property type="project" value="UniProtKB-UniRule"/>
</dbReference>
<keyword evidence="3 8" id="KW-0436">Ligase</keyword>
<dbReference type="OrthoDB" id="9773087at2"/>
<sequence length="280" mass="30722">MRETGRPLELRSIVRGWRLQGERVALVPTMGNLHDGHRALIREARQRADRVVVSIFVNPLQFDRPEDLSSYPRTLDADRAVLVRDGVDLLFAPDAETLYPGGLDVATRVSVPGLGDLLEGERRPGHFTGVATVVCKLFNLVQPDEAVFGEKDYQQLLLVRRMAADLDIPVRIHGVPVVRAEDGLALSSRNARLSDADRVRAALLHQGLVRAEALLRRGGAIETIERAATEALERVGFKVEYVAIRRADDLATVQTAAMPLVILAAAWLGGVRLIDCLPVA</sequence>
<protein>
    <recommendedName>
        <fullName evidence="8">Pantothenate synthetase</fullName>
        <shortName evidence="8">PS</shortName>
        <ecNumber evidence="8">6.3.2.1</ecNumber>
    </recommendedName>
    <alternativeName>
        <fullName evidence="8">Pantoate--beta-alanine ligase</fullName>
    </alternativeName>
    <alternativeName>
        <fullName evidence="8">Pantoate-activating enzyme</fullName>
    </alternativeName>
</protein>
<reference evidence="9 10" key="1">
    <citation type="journal article" date="2014" name="Genome Announc.">
        <title>Draft Genome Sequence of the Iron-Oxidizing, Acidophilic, and Halotolerant 'Thiobacillus prosperus' Type Strain DSM 5130.</title>
        <authorList>
            <person name="Ossandon F.J."/>
            <person name="Cardenas J.P."/>
            <person name="Corbett M."/>
            <person name="Quatrini R."/>
            <person name="Holmes D.S."/>
            <person name="Watkin E."/>
        </authorList>
    </citation>
    <scope>NUCLEOTIDE SEQUENCE [LARGE SCALE GENOMIC DNA]</scope>
    <source>
        <strain evidence="9 10">DSM 5130</strain>
    </source>
</reference>
<comment type="pathway">
    <text evidence="1 8">Cofactor biosynthesis; (R)-pantothenate biosynthesis; (R)-pantothenate from (R)-pantoate and beta-alanine: step 1/1.</text>
</comment>
<evidence type="ECO:0000313" key="9">
    <source>
        <dbReference type="EMBL" id="OBS09879.1"/>
    </source>
</evidence>
<feature type="binding site" evidence="8">
    <location>
        <position position="155"/>
    </location>
    <ligand>
        <name>(R)-pantoate</name>
        <dbReference type="ChEBI" id="CHEBI:15980"/>
    </ligand>
</feature>
<dbReference type="HAMAP" id="MF_00158">
    <property type="entry name" value="PanC"/>
    <property type="match status" value="1"/>
</dbReference>
<keyword evidence="10" id="KW-1185">Reference proteome</keyword>
<gene>
    <name evidence="8" type="primary">panC</name>
    <name evidence="9" type="ORF">Thpro_020929</name>
</gene>
<feature type="binding site" evidence="8">
    <location>
        <position position="61"/>
    </location>
    <ligand>
        <name>(R)-pantoate</name>
        <dbReference type="ChEBI" id="CHEBI:15980"/>
    </ligand>
</feature>
<dbReference type="Gene3D" id="3.30.1300.10">
    <property type="entry name" value="Pantoate-beta-alanine ligase, C-terminal domain"/>
    <property type="match status" value="1"/>
</dbReference>
<dbReference type="PANTHER" id="PTHR21299">
    <property type="entry name" value="CYTIDYLATE KINASE/PANTOATE-BETA-ALANINE LIGASE"/>
    <property type="match status" value="1"/>
</dbReference>
<dbReference type="RefSeq" id="WP_038089627.1">
    <property type="nucleotide sequence ID" value="NZ_JQSG02000002.1"/>
</dbReference>
<dbReference type="EMBL" id="JQSG02000002">
    <property type="protein sequence ID" value="OBS09879.1"/>
    <property type="molecule type" value="Genomic_DNA"/>
</dbReference>
<dbReference type="InterPro" id="IPR004821">
    <property type="entry name" value="Cyt_trans-like"/>
</dbReference>
<dbReference type="FunFam" id="3.40.50.620:FF:000013">
    <property type="entry name" value="Pantothenate synthetase"/>
    <property type="match status" value="1"/>
</dbReference>
<evidence type="ECO:0000256" key="1">
    <source>
        <dbReference type="ARBA" id="ARBA00004990"/>
    </source>
</evidence>
<feature type="active site" description="Proton donor" evidence="8">
    <location>
        <position position="37"/>
    </location>
</feature>
<keyword evidence="5 8" id="KW-0547">Nucleotide-binding</keyword>
<feature type="binding site" evidence="8">
    <location>
        <position position="61"/>
    </location>
    <ligand>
        <name>beta-alanine</name>
        <dbReference type="ChEBI" id="CHEBI:57966"/>
    </ligand>
</feature>
<feature type="binding site" evidence="8">
    <location>
        <begin position="30"/>
        <end position="37"/>
    </location>
    <ligand>
        <name>ATP</name>
        <dbReference type="ChEBI" id="CHEBI:30616"/>
    </ligand>
</feature>
<evidence type="ECO:0000256" key="3">
    <source>
        <dbReference type="ARBA" id="ARBA00022598"/>
    </source>
</evidence>
<dbReference type="CDD" id="cd00560">
    <property type="entry name" value="PanC"/>
    <property type="match status" value="1"/>
</dbReference>
<evidence type="ECO:0000256" key="5">
    <source>
        <dbReference type="ARBA" id="ARBA00022741"/>
    </source>
</evidence>
<keyword evidence="8" id="KW-0963">Cytoplasm</keyword>
<proteinExistence type="inferred from homology"/>
<dbReference type="Proteomes" id="UP000029273">
    <property type="component" value="Unassembled WGS sequence"/>
</dbReference>
<comment type="subcellular location">
    <subcellularLocation>
        <location evidence="8">Cytoplasm</location>
    </subcellularLocation>
</comment>
<evidence type="ECO:0000256" key="8">
    <source>
        <dbReference type="HAMAP-Rule" id="MF_00158"/>
    </source>
</evidence>
<comment type="catalytic activity">
    <reaction evidence="7 8">
        <text>(R)-pantoate + beta-alanine + ATP = (R)-pantothenate + AMP + diphosphate + H(+)</text>
        <dbReference type="Rhea" id="RHEA:10912"/>
        <dbReference type="ChEBI" id="CHEBI:15378"/>
        <dbReference type="ChEBI" id="CHEBI:15980"/>
        <dbReference type="ChEBI" id="CHEBI:29032"/>
        <dbReference type="ChEBI" id="CHEBI:30616"/>
        <dbReference type="ChEBI" id="CHEBI:33019"/>
        <dbReference type="ChEBI" id="CHEBI:57966"/>
        <dbReference type="ChEBI" id="CHEBI:456215"/>
        <dbReference type="EC" id="6.3.2.1"/>
    </reaction>
</comment>
<evidence type="ECO:0000256" key="2">
    <source>
        <dbReference type="ARBA" id="ARBA00009256"/>
    </source>
</evidence>
<dbReference type="GO" id="GO:0005829">
    <property type="term" value="C:cytosol"/>
    <property type="evidence" value="ECO:0007669"/>
    <property type="project" value="TreeGrafter"/>
</dbReference>
<feature type="binding site" evidence="8">
    <location>
        <begin position="186"/>
        <end position="189"/>
    </location>
    <ligand>
        <name>ATP</name>
        <dbReference type="ChEBI" id="CHEBI:30616"/>
    </ligand>
</feature>
<dbReference type="AlphaFoldDB" id="A0A1A6C5Q5"/>
<dbReference type="InterPro" id="IPR003721">
    <property type="entry name" value="Pantoate_ligase"/>
</dbReference>
<dbReference type="GO" id="GO:0005524">
    <property type="term" value="F:ATP binding"/>
    <property type="evidence" value="ECO:0007669"/>
    <property type="project" value="UniProtKB-KW"/>
</dbReference>
<dbReference type="UniPathway" id="UPA00028">
    <property type="reaction ID" value="UER00005"/>
</dbReference>
<dbReference type="GO" id="GO:0004592">
    <property type="term" value="F:pantoate-beta-alanine ligase activity"/>
    <property type="evidence" value="ECO:0007669"/>
    <property type="project" value="UniProtKB-UniRule"/>
</dbReference>
<dbReference type="SUPFAM" id="SSF52374">
    <property type="entry name" value="Nucleotidylyl transferase"/>
    <property type="match status" value="1"/>
</dbReference>
<dbReference type="EC" id="6.3.2.1" evidence="8"/>
<comment type="subunit">
    <text evidence="8">Homodimer.</text>
</comment>
<dbReference type="STRING" id="160660.BJI67_05440"/>
<organism evidence="9 10">
    <name type="scientific">Acidihalobacter prosperus</name>
    <dbReference type="NCBI Taxonomy" id="160660"/>
    <lineage>
        <taxon>Bacteria</taxon>
        <taxon>Pseudomonadati</taxon>
        <taxon>Pseudomonadota</taxon>
        <taxon>Gammaproteobacteria</taxon>
        <taxon>Chromatiales</taxon>
        <taxon>Ectothiorhodospiraceae</taxon>
        <taxon>Acidihalobacter</taxon>
    </lineage>
</organism>
<name>A0A1A6C5Q5_9GAMM</name>
<dbReference type="NCBIfam" id="TIGR00125">
    <property type="entry name" value="cyt_tran_rel"/>
    <property type="match status" value="1"/>
</dbReference>
<evidence type="ECO:0000313" key="10">
    <source>
        <dbReference type="Proteomes" id="UP000029273"/>
    </source>
</evidence>
<dbReference type="InterPro" id="IPR042176">
    <property type="entry name" value="Pantoate_ligase_C"/>
</dbReference>
<comment type="similarity">
    <text evidence="2 8">Belongs to the pantothenate synthetase family.</text>
</comment>
<dbReference type="Pfam" id="PF02569">
    <property type="entry name" value="Pantoate_ligase"/>
    <property type="match status" value="1"/>
</dbReference>
<accession>A0A1A6C5Q5</accession>
<keyword evidence="6 8" id="KW-0067">ATP-binding</keyword>